<protein>
    <submittedName>
        <fullName evidence="5">Taurine ABC transporter substrate-binding protein</fullName>
    </submittedName>
</protein>
<dbReference type="Proteomes" id="UP000436522">
    <property type="component" value="Unassembled WGS sequence"/>
</dbReference>
<comment type="similarity">
    <text evidence="2">Belongs to the bacterial solute-binding protein SsuA/TauA family.</text>
</comment>
<dbReference type="GO" id="GO:0042597">
    <property type="term" value="C:periplasmic space"/>
    <property type="evidence" value="ECO:0007669"/>
    <property type="project" value="UniProtKB-SubCell"/>
</dbReference>
<keyword evidence="3" id="KW-0732">Signal</keyword>
<accession>A0A640VPC8</accession>
<comment type="caution">
    <text evidence="5">The sequence shown here is derived from an EMBL/GenBank/DDBJ whole genome shotgun (WGS) entry which is preliminary data.</text>
</comment>
<evidence type="ECO:0000259" key="4">
    <source>
        <dbReference type="Pfam" id="PF09084"/>
    </source>
</evidence>
<dbReference type="Pfam" id="PF09084">
    <property type="entry name" value="NMT1"/>
    <property type="match status" value="1"/>
</dbReference>
<comment type="subcellular location">
    <subcellularLocation>
        <location evidence="1">Periplasm</location>
    </subcellularLocation>
</comment>
<proteinExistence type="inferred from homology"/>
<name>A0A640VPC8_9RHOB</name>
<evidence type="ECO:0000313" key="5">
    <source>
        <dbReference type="EMBL" id="GFE48931.1"/>
    </source>
</evidence>
<sequence>MALSVQSAAADGHGEITIGYFLEWPMPFLAAKASGAYDEALGMKVNWVSFETGTAMSAAMASGDVQMSVSQGVPPFVIATSGGQDIQTVDVAVSYSENDNCVVHADLEIDKETAGELAGKKVAVPLGTAAHYGFLRQMDHFGVDVSTLQVVDMAPPEGAAALSQKAVDFACGFGGGLGRMMEYGNVLLTGAEKEELGILVFDVTSAPASFIAENGDVVAKFLKVTADANADWTANQSEEMLSVIAQQAGMDLDAARTAIGGFTFPSIEEQLSEKWLGGNAAPFMQGVAGVFVEAGSIGSALDSYEDSVNTGPLQAASEM</sequence>
<dbReference type="GO" id="GO:0042918">
    <property type="term" value="P:alkanesulfonate transmembrane transport"/>
    <property type="evidence" value="ECO:0007669"/>
    <property type="project" value="TreeGrafter"/>
</dbReference>
<reference evidence="5 6" key="1">
    <citation type="submission" date="2019-12" db="EMBL/GenBank/DDBJ databases">
        <title>Roseobacter cerasinus sp. nov., isolated from seawater around aquaculture.</title>
        <authorList>
            <person name="Muramatsu S."/>
            <person name="Takabe Y."/>
            <person name="Mori K."/>
            <person name="Takaichi S."/>
            <person name="Hanada S."/>
        </authorList>
    </citation>
    <scope>NUCLEOTIDE SEQUENCE [LARGE SCALE GENOMIC DNA]</scope>
    <source>
        <strain evidence="5 6">AI77</strain>
    </source>
</reference>
<dbReference type="EMBL" id="BLIV01000001">
    <property type="protein sequence ID" value="GFE48931.1"/>
    <property type="molecule type" value="Genomic_DNA"/>
</dbReference>
<dbReference type="PANTHER" id="PTHR30024:SF47">
    <property type="entry name" value="TAURINE-BINDING PERIPLASMIC PROTEIN"/>
    <property type="match status" value="1"/>
</dbReference>
<feature type="domain" description="SsuA/THI5-like" evidence="4">
    <location>
        <begin position="26"/>
        <end position="238"/>
    </location>
</feature>
<dbReference type="SUPFAM" id="SSF53850">
    <property type="entry name" value="Periplasmic binding protein-like II"/>
    <property type="match status" value="1"/>
</dbReference>
<evidence type="ECO:0000313" key="6">
    <source>
        <dbReference type="Proteomes" id="UP000436522"/>
    </source>
</evidence>
<gene>
    <name evidence="5" type="ORF">So717_06840</name>
</gene>
<organism evidence="5 6">
    <name type="scientific">Roseobacter cerasinus</name>
    <dbReference type="NCBI Taxonomy" id="2602289"/>
    <lineage>
        <taxon>Bacteria</taxon>
        <taxon>Pseudomonadati</taxon>
        <taxon>Pseudomonadota</taxon>
        <taxon>Alphaproteobacteria</taxon>
        <taxon>Rhodobacterales</taxon>
        <taxon>Roseobacteraceae</taxon>
        <taxon>Roseobacter</taxon>
    </lineage>
</organism>
<evidence type="ECO:0000256" key="1">
    <source>
        <dbReference type="ARBA" id="ARBA00004418"/>
    </source>
</evidence>
<dbReference type="InterPro" id="IPR015168">
    <property type="entry name" value="SsuA/THI5"/>
</dbReference>
<evidence type="ECO:0000256" key="3">
    <source>
        <dbReference type="ARBA" id="ARBA00022729"/>
    </source>
</evidence>
<dbReference type="AlphaFoldDB" id="A0A640VPC8"/>
<dbReference type="Gene3D" id="3.40.190.10">
    <property type="entry name" value="Periplasmic binding protein-like II"/>
    <property type="match status" value="2"/>
</dbReference>
<dbReference type="PANTHER" id="PTHR30024">
    <property type="entry name" value="ALIPHATIC SULFONATES-BINDING PROTEIN-RELATED"/>
    <property type="match status" value="1"/>
</dbReference>
<keyword evidence="6" id="KW-1185">Reference proteome</keyword>
<evidence type="ECO:0000256" key="2">
    <source>
        <dbReference type="ARBA" id="ARBA00010742"/>
    </source>
</evidence>